<keyword evidence="9 10" id="KW-0119">Carbohydrate metabolism</keyword>
<dbReference type="InterPro" id="IPR044143">
    <property type="entry name" value="GlgB_N_E_set_prok"/>
</dbReference>
<comment type="subunit">
    <text evidence="10">Monomer.</text>
</comment>
<dbReference type="NCBIfam" id="NF008967">
    <property type="entry name" value="PRK12313.1"/>
    <property type="match status" value="1"/>
</dbReference>
<dbReference type="Gene3D" id="2.60.40.1180">
    <property type="entry name" value="Golgi alpha-mannosidase II"/>
    <property type="match status" value="1"/>
</dbReference>
<protein>
    <recommendedName>
        <fullName evidence="10">1,4-alpha-glucan branching enzyme GlgB</fullName>
        <ecNumber evidence="10">2.4.1.18</ecNumber>
    </recommendedName>
    <alternativeName>
        <fullName evidence="10">1,4-alpha-D-glucan:1,4-alpha-D-glucan 6-glucosyl-transferase</fullName>
    </alternativeName>
    <alternativeName>
        <fullName evidence="10">Alpha-(1-&gt;4)-glucan branching enzyme</fullName>
    </alternativeName>
    <alternativeName>
        <fullName evidence="10">Glycogen branching enzyme</fullName>
        <shortName evidence="10">BE</shortName>
    </alternativeName>
</protein>
<reference evidence="12 13" key="1">
    <citation type="submission" date="2020-03" db="EMBL/GenBank/DDBJ databases">
        <title>Roseomonas selenitidurans sp. nov. isolated from urban soil.</title>
        <authorList>
            <person name="Liu H."/>
        </authorList>
    </citation>
    <scope>NUCLEOTIDE SEQUENCE [LARGE SCALE GENOMIC DNA]</scope>
    <source>
        <strain evidence="12 13">BU-1</strain>
    </source>
</reference>
<keyword evidence="5 10" id="KW-0321">Glycogen metabolism</keyword>
<dbReference type="SUPFAM" id="SSF81296">
    <property type="entry name" value="E set domains"/>
    <property type="match status" value="2"/>
</dbReference>
<name>A0ABX1E185_9PROT</name>
<dbReference type="Gene3D" id="3.20.20.80">
    <property type="entry name" value="Glycosidases"/>
    <property type="match status" value="1"/>
</dbReference>
<dbReference type="PANTHER" id="PTHR43651">
    <property type="entry name" value="1,4-ALPHA-GLUCAN-BRANCHING ENZYME"/>
    <property type="match status" value="1"/>
</dbReference>
<keyword evidence="8 10" id="KW-0320">Glycogen biosynthesis</keyword>
<dbReference type="SMART" id="SM00642">
    <property type="entry name" value="Aamy"/>
    <property type="match status" value="1"/>
</dbReference>
<dbReference type="SUPFAM" id="SSF51445">
    <property type="entry name" value="(Trans)glycosidases"/>
    <property type="match status" value="1"/>
</dbReference>
<evidence type="ECO:0000313" key="13">
    <source>
        <dbReference type="Proteomes" id="UP000787635"/>
    </source>
</evidence>
<dbReference type="Pfam" id="PF02806">
    <property type="entry name" value="Alpha-amylase_C"/>
    <property type="match status" value="1"/>
</dbReference>
<evidence type="ECO:0000256" key="2">
    <source>
        <dbReference type="ARBA" id="ARBA00002953"/>
    </source>
</evidence>
<comment type="similarity">
    <text evidence="4 10">Belongs to the glycosyl hydrolase 13 family. GlgB subfamily.</text>
</comment>
<sequence>MESWRIPQADIEALRAARHGDPFAWLGPHPAPGGLAVRAFVPHAVRLSVLPADGGGAVALERRDEAGIFEGFLPGRALPFAYRLRAENEGGLWEVEDPFRFGPTLGPLDDHLMVEGTHRRLHERLGAHVVRHEGASGTRFAVWAPNAQRVSVVGDFNEWDGRRHPMRKRVDSGLWEVFIPGLGAGTAYKYEILGIDGTLQPLKSDPFGRGAQLRPGTASVIVDEPVFPWEDAAFLAQRAARQSPRAPISVYEVHAPSWRRHPDGRFYSWDDLVVALVPYVAWMGFTHIELMPVMEHPLDESWGYQPIGLHAPTARLGDAEGLKRFILACHQHDLGVILDWVPAHFPQDRHGLIRFDGATLYEHPDPKRGFHKGWGTATFDFGRREVAGFLASNALYWLQEFHADGLRVDAVSTMVHLDHGRAPDDWTPNEEGGTENHEAVAFLRQVNALVAEEAPGAAMFAEEATSWPGVTRAAVEGGLGFQFKWNMGWMNDTLRYVAMDPLHRRWHHNLITFGMMYAFSENFVLPLSHDEVVHGKGSLLGRLPGDDWQRFATLRAYFGMMWGHPGKKLLFMGGEIGQWREWSEARELDWWLLQFPPHQGVHGLVRELNKLFRTLPALHARDAEQEGFQWIDADDAENSVFSWLRRDGAAGPPVAVLCNLTPVPRLHHRFGLPRAGVWREVLNTDATAFGGSGMGNMGRVVAEKLPLHGQKASAQVVLPPLATIYLMLDENDQEDEGDDHAEQP</sequence>
<evidence type="ECO:0000256" key="1">
    <source>
        <dbReference type="ARBA" id="ARBA00000826"/>
    </source>
</evidence>
<evidence type="ECO:0000259" key="11">
    <source>
        <dbReference type="SMART" id="SM00642"/>
    </source>
</evidence>
<comment type="pathway">
    <text evidence="3 10">Glycan biosynthesis; glycogen biosynthesis.</text>
</comment>
<feature type="active site" description="Nucleophile" evidence="10">
    <location>
        <position position="409"/>
    </location>
</feature>
<dbReference type="InterPro" id="IPR004193">
    <property type="entry name" value="Glyco_hydro_13_N"/>
</dbReference>
<feature type="active site" description="Proton donor" evidence="10">
    <location>
        <position position="462"/>
    </location>
</feature>
<comment type="catalytic activity">
    <reaction evidence="1 10">
        <text>Transfers a segment of a (1-&gt;4)-alpha-D-glucan chain to a primary hydroxy group in a similar glucan chain.</text>
        <dbReference type="EC" id="2.4.1.18"/>
    </reaction>
</comment>
<evidence type="ECO:0000313" key="12">
    <source>
        <dbReference type="EMBL" id="NKC30904.1"/>
    </source>
</evidence>
<comment type="caution">
    <text evidence="12">The sequence shown here is derived from an EMBL/GenBank/DDBJ whole genome shotgun (WGS) entry which is preliminary data.</text>
</comment>
<dbReference type="Proteomes" id="UP000787635">
    <property type="component" value="Unassembled WGS sequence"/>
</dbReference>
<dbReference type="InterPro" id="IPR006407">
    <property type="entry name" value="GlgB"/>
</dbReference>
<feature type="domain" description="Glycosyl hydrolase family 13 catalytic" evidence="11">
    <location>
        <begin position="252"/>
        <end position="619"/>
    </location>
</feature>
<evidence type="ECO:0000256" key="4">
    <source>
        <dbReference type="ARBA" id="ARBA00009000"/>
    </source>
</evidence>
<gene>
    <name evidence="10 12" type="primary">glgB</name>
    <name evidence="12" type="ORF">HEQ75_08510</name>
</gene>
<dbReference type="NCBIfam" id="NF003811">
    <property type="entry name" value="PRK05402.1"/>
    <property type="match status" value="1"/>
</dbReference>
<evidence type="ECO:0000256" key="7">
    <source>
        <dbReference type="ARBA" id="ARBA00022679"/>
    </source>
</evidence>
<keyword evidence="13" id="KW-1185">Reference proteome</keyword>
<dbReference type="InterPro" id="IPR006048">
    <property type="entry name" value="A-amylase/branching_C"/>
</dbReference>
<evidence type="ECO:0000256" key="5">
    <source>
        <dbReference type="ARBA" id="ARBA00022600"/>
    </source>
</evidence>
<dbReference type="InterPro" id="IPR013783">
    <property type="entry name" value="Ig-like_fold"/>
</dbReference>
<dbReference type="CDD" id="cd02855">
    <property type="entry name" value="E_set_GBE_prok_N"/>
    <property type="match status" value="1"/>
</dbReference>
<dbReference type="Pfam" id="PF02922">
    <property type="entry name" value="CBM_48"/>
    <property type="match status" value="1"/>
</dbReference>
<evidence type="ECO:0000256" key="10">
    <source>
        <dbReference type="HAMAP-Rule" id="MF_00685"/>
    </source>
</evidence>
<dbReference type="InterPro" id="IPR037439">
    <property type="entry name" value="Branching_enzy"/>
</dbReference>
<comment type="function">
    <text evidence="2 10">Catalyzes the formation of the alpha-1,6-glucosidic linkages in glycogen by scission of a 1,4-alpha-linked oligosaccharide from growing alpha-1,4-glucan chains and the subsequent attachment of the oligosaccharide to the alpha-1,6 position.</text>
</comment>
<dbReference type="InterPro" id="IPR017853">
    <property type="entry name" value="GH"/>
</dbReference>
<dbReference type="PANTHER" id="PTHR43651:SF3">
    <property type="entry name" value="1,4-ALPHA-GLUCAN-BRANCHING ENZYME"/>
    <property type="match status" value="1"/>
</dbReference>
<evidence type="ECO:0000256" key="9">
    <source>
        <dbReference type="ARBA" id="ARBA00023277"/>
    </source>
</evidence>
<keyword evidence="6 10" id="KW-0328">Glycosyltransferase</keyword>
<dbReference type="InterPro" id="IPR054169">
    <property type="entry name" value="GlgB_N"/>
</dbReference>
<dbReference type="Pfam" id="PF22019">
    <property type="entry name" value="GlgB_N"/>
    <property type="match status" value="1"/>
</dbReference>
<dbReference type="InterPro" id="IPR006047">
    <property type="entry name" value="GH13_cat_dom"/>
</dbReference>
<dbReference type="InterPro" id="IPR013780">
    <property type="entry name" value="Glyco_hydro_b"/>
</dbReference>
<dbReference type="EMBL" id="JAAVNE010000010">
    <property type="protein sequence ID" value="NKC30904.1"/>
    <property type="molecule type" value="Genomic_DNA"/>
</dbReference>
<dbReference type="PIRSF" id="PIRSF000463">
    <property type="entry name" value="GlgB"/>
    <property type="match status" value="1"/>
</dbReference>
<dbReference type="CDD" id="cd11322">
    <property type="entry name" value="AmyAc_Glg_BE"/>
    <property type="match status" value="1"/>
</dbReference>
<keyword evidence="7 10" id="KW-0808">Transferase</keyword>
<dbReference type="GO" id="GO:0003844">
    <property type="term" value="F:1,4-alpha-glucan branching enzyme activity"/>
    <property type="evidence" value="ECO:0007669"/>
    <property type="project" value="UniProtKB-EC"/>
</dbReference>
<dbReference type="EC" id="2.4.1.18" evidence="10"/>
<dbReference type="Gene3D" id="2.60.40.10">
    <property type="entry name" value="Immunoglobulins"/>
    <property type="match status" value="2"/>
</dbReference>
<organism evidence="12 13">
    <name type="scientific">Falsiroseomonas selenitidurans</name>
    <dbReference type="NCBI Taxonomy" id="2716335"/>
    <lineage>
        <taxon>Bacteria</taxon>
        <taxon>Pseudomonadati</taxon>
        <taxon>Pseudomonadota</taxon>
        <taxon>Alphaproteobacteria</taxon>
        <taxon>Acetobacterales</taxon>
        <taxon>Roseomonadaceae</taxon>
        <taxon>Falsiroseomonas</taxon>
    </lineage>
</organism>
<dbReference type="InterPro" id="IPR014756">
    <property type="entry name" value="Ig_E-set"/>
</dbReference>
<dbReference type="NCBIfam" id="TIGR01515">
    <property type="entry name" value="branching_enzym"/>
    <property type="match status" value="1"/>
</dbReference>
<evidence type="ECO:0000256" key="8">
    <source>
        <dbReference type="ARBA" id="ARBA00023056"/>
    </source>
</evidence>
<dbReference type="HAMAP" id="MF_00685">
    <property type="entry name" value="GlgB"/>
    <property type="match status" value="1"/>
</dbReference>
<accession>A0ABX1E185</accession>
<evidence type="ECO:0000256" key="6">
    <source>
        <dbReference type="ARBA" id="ARBA00022676"/>
    </source>
</evidence>
<evidence type="ECO:0000256" key="3">
    <source>
        <dbReference type="ARBA" id="ARBA00004964"/>
    </source>
</evidence>
<proteinExistence type="inferred from homology"/>
<dbReference type="SUPFAM" id="SSF51011">
    <property type="entry name" value="Glycosyl hydrolase domain"/>
    <property type="match status" value="1"/>
</dbReference>